<dbReference type="Proteomes" id="UP000015104">
    <property type="component" value="Unassembled WGS sequence"/>
</dbReference>
<dbReference type="InterPro" id="IPR051093">
    <property type="entry name" value="Neuroligin/BSAL"/>
</dbReference>
<feature type="region of interest" description="Disordered" evidence="3">
    <location>
        <begin position="607"/>
        <end position="683"/>
    </location>
</feature>
<keyword evidence="4" id="KW-1133">Transmembrane helix</keyword>
<feature type="compositionally biased region" description="Low complexity" evidence="3">
    <location>
        <begin position="386"/>
        <end position="413"/>
    </location>
</feature>
<dbReference type="AlphaFoldDB" id="T1K1T4"/>
<evidence type="ECO:0000256" key="2">
    <source>
        <dbReference type="ARBA" id="ARBA00023180"/>
    </source>
</evidence>
<keyword evidence="4" id="KW-0812">Transmembrane</keyword>
<evidence type="ECO:0000256" key="1">
    <source>
        <dbReference type="ARBA" id="ARBA00005964"/>
    </source>
</evidence>
<evidence type="ECO:0000256" key="4">
    <source>
        <dbReference type="SAM" id="Phobius"/>
    </source>
</evidence>
<feature type="compositionally biased region" description="Low complexity" evidence="3">
    <location>
        <begin position="670"/>
        <end position="683"/>
    </location>
</feature>
<dbReference type="Pfam" id="PF00135">
    <property type="entry name" value="COesterase"/>
    <property type="match status" value="2"/>
</dbReference>
<dbReference type="EnsemblMetazoa" id="tetur04g02550.1">
    <property type="protein sequence ID" value="tetur04g02550.1"/>
    <property type="gene ID" value="tetur04g02550"/>
</dbReference>
<dbReference type="EMBL" id="CAEY01001357">
    <property type="status" value="NOT_ANNOTATED_CDS"/>
    <property type="molecule type" value="Genomic_DNA"/>
</dbReference>
<feature type="domain" description="Carboxylesterase type B" evidence="5">
    <location>
        <begin position="4"/>
        <end position="206"/>
    </location>
</feature>
<feature type="compositionally biased region" description="Polar residues" evidence="3">
    <location>
        <begin position="620"/>
        <end position="644"/>
    </location>
</feature>
<organism evidence="6 7">
    <name type="scientific">Tetranychus urticae</name>
    <name type="common">Two-spotted spider mite</name>
    <dbReference type="NCBI Taxonomy" id="32264"/>
    <lineage>
        <taxon>Eukaryota</taxon>
        <taxon>Metazoa</taxon>
        <taxon>Ecdysozoa</taxon>
        <taxon>Arthropoda</taxon>
        <taxon>Chelicerata</taxon>
        <taxon>Arachnida</taxon>
        <taxon>Acari</taxon>
        <taxon>Acariformes</taxon>
        <taxon>Trombidiformes</taxon>
        <taxon>Prostigmata</taxon>
        <taxon>Eleutherengona</taxon>
        <taxon>Raphignathae</taxon>
        <taxon>Tetranychoidea</taxon>
        <taxon>Tetranychidae</taxon>
        <taxon>Tetranychus</taxon>
    </lineage>
</organism>
<keyword evidence="2" id="KW-0325">Glycoprotein</keyword>
<feature type="domain" description="Carboxylesterase type B" evidence="5">
    <location>
        <begin position="429"/>
        <end position="564"/>
    </location>
</feature>
<reference evidence="7" key="1">
    <citation type="submission" date="2011-08" db="EMBL/GenBank/DDBJ databases">
        <authorList>
            <person name="Rombauts S."/>
        </authorList>
    </citation>
    <scope>NUCLEOTIDE SEQUENCE</scope>
    <source>
        <strain evidence="7">London</strain>
    </source>
</reference>
<evidence type="ECO:0000313" key="6">
    <source>
        <dbReference type="EnsemblMetazoa" id="tetur04g02550.1"/>
    </source>
</evidence>
<dbReference type="STRING" id="32264.T1K1T4"/>
<evidence type="ECO:0000313" key="7">
    <source>
        <dbReference type="Proteomes" id="UP000015104"/>
    </source>
</evidence>
<feature type="transmembrane region" description="Helical" evidence="4">
    <location>
        <begin position="702"/>
        <end position="728"/>
    </location>
</feature>
<dbReference type="HOGENOM" id="CLU_276745_0_0_1"/>
<evidence type="ECO:0000259" key="5">
    <source>
        <dbReference type="Pfam" id="PF00135"/>
    </source>
</evidence>
<feature type="region of interest" description="Disordered" evidence="3">
    <location>
        <begin position="931"/>
        <end position="959"/>
    </location>
</feature>
<feature type="compositionally biased region" description="Low complexity" evidence="3">
    <location>
        <begin position="777"/>
        <end position="799"/>
    </location>
</feature>
<reference evidence="6" key="2">
    <citation type="submission" date="2015-06" db="UniProtKB">
        <authorList>
            <consortium name="EnsemblMetazoa"/>
        </authorList>
    </citation>
    <scope>IDENTIFICATION</scope>
</reference>
<feature type="compositionally biased region" description="Basic residues" evidence="3">
    <location>
        <begin position="763"/>
        <end position="776"/>
    </location>
</feature>
<feature type="region of interest" description="Disordered" evidence="3">
    <location>
        <begin position="368"/>
        <end position="429"/>
    </location>
</feature>
<dbReference type="Gene3D" id="3.40.50.1820">
    <property type="entry name" value="alpha/beta hydrolase"/>
    <property type="match status" value="1"/>
</dbReference>
<dbReference type="InterPro" id="IPR002018">
    <property type="entry name" value="CarbesteraseB"/>
</dbReference>
<accession>T1K1T4</accession>
<dbReference type="InterPro" id="IPR029058">
    <property type="entry name" value="AB_hydrolase_fold"/>
</dbReference>
<keyword evidence="7" id="KW-1185">Reference proteome</keyword>
<keyword evidence="4" id="KW-0472">Membrane</keyword>
<dbReference type="SUPFAM" id="SSF53474">
    <property type="entry name" value="alpha/beta-Hydrolases"/>
    <property type="match status" value="1"/>
</dbReference>
<proteinExistence type="inferred from homology"/>
<name>T1K1T4_TETUR</name>
<dbReference type="eggNOG" id="KOG1516">
    <property type="taxonomic scope" value="Eukaryota"/>
</dbReference>
<feature type="compositionally biased region" description="Polar residues" evidence="3">
    <location>
        <begin position="931"/>
        <end position="948"/>
    </location>
</feature>
<sequence length="1057" mass="116877">MYGPSNVNSKLPVLVFIHGESYDWGTGNLYDGSILSSFGNVIVVTLNYRLGVFGFLPAIQDGTIRGNYGLMDQVAALHWIQENINEFGGNPSNITIMGHGHGAACVNLLMISPMATDLFNRVILMSGSALAPWAIATDSDIYSRHLAKLLNCPNHDNLIMVNCLRSKTAEEILRVDLKVPQHLSAFGPIVDGIVVMSHPKELVSKSYDYSSSSSSAFSHFYSPMFPTSLPYSLPLSSSASSSSLPTSSSNGFSFDSQGFNSPSTTYDLLFGITRVESPYLFTAHEERHGIDMKRRDRILRTLVRNLFDFHQQVILLTLINEYTDWSRPVEHPINLFDSLVDILGDALVVSPLIQTGDTNARLTMSSYSASQVASSRRHHHPANSMGSSRSPTPGSLPSPSSQSSSSSAAQPSTVNLSGSTGTAKDRPDHHNFGSRTFFYLFSHQSENSGFSPRLGCQHGEELSYIFGAPLANTLLGNPLGIFHTNYTRQEATLAEAVMTYWTNFVKFGDPNIWPNELDSHGDRTKGRFENVFWPQYDTITRKYLLIGMKPKVRDHYHSHRLSYWLHLVPRLQETSFNEEPIYYYKHHLLPDHESPDSYDGIVRQISSRFHPSSPSSPSSNATEVNQSSNSTRGDWKFLSSNKLNDSVKANRESSSKSSNGNFDETTEGKTSPSPSSSSSLSTISNKTQATPIIMEQNNYSTALSVTIAIGCSLLILNMLIFAGVYYQLDKAKSNRSKSSCSHLDSSNDNITCNSANNSNSGHQQHHHHLHHSHPHHPISSSTNSTSLTNVNNSNNNNSTLVDASVNGQQHHPLLHHHHHHHSDYHNKFEEGLTKDETPLLTNRSSYIIQDCGESKPDDELDLTRSTGNTDLGMALDEDKYLQQEQLQQQQDRTYQTHYLTNVNLNDSITDLNRLKSDCAKVLITNYAPRDSTTSNASTISGSGGNTLRRSPKSVLKKSSMEEPVMSVFHYSPSHHHSGCPSSTCCTSECTISTTVPTNPSIQASSIPGYVTLGRQGAHHTYHSQHPSIVYNHRALTQSELMNKGSNLMGRCEEETTA</sequence>
<feature type="compositionally biased region" description="Low complexity" evidence="3">
    <location>
        <begin position="753"/>
        <end position="762"/>
    </location>
</feature>
<comment type="similarity">
    <text evidence="1">Belongs to the type-B carboxylesterase/lipase family.</text>
</comment>
<protein>
    <recommendedName>
        <fullName evidence="5">Carboxylesterase type B domain-containing protein</fullName>
    </recommendedName>
</protein>
<feature type="region of interest" description="Disordered" evidence="3">
    <location>
        <begin position="751"/>
        <end position="802"/>
    </location>
</feature>
<dbReference type="PANTHER" id="PTHR43903">
    <property type="entry name" value="NEUROLIGIN"/>
    <property type="match status" value="1"/>
</dbReference>
<evidence type="ECO:0000256" key="3">
    <source>
        <dbReference type="SAM" id="MobiDB-lite"/>
    </source>
</evidence>